<keyword evidence="3" id="KW-1185">Reference proteome</keyword>
<proteinExistence type="predicted"/>
<keyword evidence="1" id="KW-0732">Signal</keyword>
<sequence length="93" mass="10812">MANGPLLYSFLFLYISLKLSLKIYIVSDDCLSFAEDLCFSPMTYAAFKFVSEDIVQLYLQMQCLRVICSLKKESTIHVPLNVYPDLPVHRLYY</sequence>
<comment type="caution">
    <text evidence="2">The sequence shown here is derived from an EMBL/GenBank/DDBJ whole genome shotgun (WGS) entry which is preliminary data.</text>
</comment>
<gene>
    <name evidence="2" type="ORF">H5410_019204</name>
</gene>
<feature type="signal peptide" evidence="1">
    <location>
        <begin position="1"/>
        <end position="20"/>
    </location>
</feature>
<feature type="chain" id="PRO_5039909159" evidence="1">
    <location>
        <begin position="21"/>
        <end position="93"/>
    </location>
</feature>
<protein>
    <submittedName>
        <fullName evidence="2">Uncharacterized protein</fullName>
    </submittedName>
</protein>
<name>A0A9J6A5B2_SOLCO</name>
<dbReference type="AlphaFoldDB" id="A0A9J6A5B2"/>
<dbReference type="Proteomes" id="UP000824120">
    <property type="component" value="Chromosome 3"/>
</dbReference>
<dbReference type="EMBL" id="JACXVP010000003">
    <property type="protein sequence ID" value="KAG5619380.1"/>
    <property type="molecule type" value="Genomic_DNA"/>
</dbReference>
<evidence type="ECO:0000256" key="1">
    <source>
        <dbReference type="SAM" id="SignalP"/>
    </source>
</evidence>
<evidence type="ECO:0000313" key="3">
    <source>
        <dbReference type="Proteomes" id="UP000824120"/>
    </source>
</evidence>
<reference evidence="2 3" key="1">
    <citation type="submission" date="2020-09" db="EMBL/GenBank/DDBJ databases">
        <title>De no assembly of potato wild relative species, Solanum commersonii.</title>
        <authorList>
            <person name="Cho K."/>
        </authorList>
    </citation>
    <scope>NUCLEOTIDE SEQUENCE [LARGE SCALE GENOMIC DNA]</scope>
    <source>
        <strain evidence="2">LZ3.2</strain>
        <tissue evidence="2">Leaf</tissue>
    </source>
</reference>
<organism evidence="2 3">
    <name type="scientific">Solanum commersonii</name>
    <name type="common">Commerson's wild potato</name>
    <name type="synonym">Commerson's nightshade</name>
    <dbReference type="NCBI Taxonomy" id="4109"/>
    <lineage>
        <taxon>Eukaryota</taxon>
        <taxon>Viridiplantae</taxon>
        <taxon>Streptophyta</taxon>
        <taxon>Embryophyta</taxon>
        <taxon>Tracheophyta</taxon>
        <taxon>Spermatophyta</taxon>
        <taxon>Magnoliopsida</taxon>
        <taxon>eudicotyledons</taxon>
        <taxon>Gunneridae</taxon>
        <taxon>Pentapetalae</taxon>
        <taxon>asterids</taxon>
        <taxon>lamiids</taxon>
        <taxon>Solanales</taxon>
        <taxon>Solanaceae</taxon>
        <taxon>Solanoideae</taxon>
        <taxon>Solaneae</taxon>
        <taxon>Solanum</taxon>
    </lineage>
</organism>
<accession>A0A9J6A5B2</accession>
<evidence type="ECO:0000313" key="2">
    <source>
        <dbReference type="EMBL" id="KAG5619380.1"/>
    </source>
</evidence>